<sequence length="190" mass="19104">MTHDLSEGPAGQAGPSRQPVGRDGLAAYIRDVPDYPQPGVLFKDITPLLADAAAFAATVDALAELAGDVDAVVGIEARGFMLAAPVAFRAGAGFVPVRKAGKLPAPTLSAAYALEYGEAVLELREGTLAPGARVLVVDDVLATGGTLAATVGLLERSGAQVVGIAVLLEIAALGGRQALPGRSISALLQA</sequence>
<evidence type="ECO:0000256" key="11">
    <source>
        <dbReference type="HAMAP-Rule" id="MF_00004"/>
    </source>
</evidence>
<evidence type="ECO:0000256" key="3">
    <source>
        <dbReference type="ARBA" id="ARBA00004496"/>
    </source>
</evidence>
<keyword evidence="15" id="KW-1185">Reference proteome</keyword>
<comment type="similarity">
    <text evidence="5 11">Belongs to the purine/pyrimidine phosphoribosyltransferase family.</text>
</comment>
<dbReference type="EC" id="2.4.2.7" evidence="6 11"/>
<dbReference type="Pfam" id="PF00156">
    <property type="entry name" value="Pribosyltran"/>
    <property type="match status" value="1"/>
</dbReference>
<dbReference type="PANTHER" id="PTHR32315:SF3">
    <property type="entry name" value="ADENINE PHOSPHORIBOSYLTRANSFERASE"/>
    <property type="match status" value="1"/>
</dbReference>
<comment type="subunit">
    <text evidence="11">Homodimer.</text>
</comment>
<evidence type="ECO:0000256" key="1">
    <source>
        <dbReference type="ARBA" id="ARBA00000868"/>
    </source>
</evidence>
<evidence type="ECO:0000259" key="13">
    <source>
        <dbReference type="Pfam" id="PF00156"/>
    </source>
</evidence>
<comment type="catalytic activity">
    <reaction evidence="1 11">
        <text>AMP + diphosphate = 5-phospho-alpha-D-ribose 1-diphosphate + adenine</text>
        <dbReference type="Rhea" id="RHEA:16609"/>
        <dbReference type="ChEBI" id="CHEBI:16708"/>
        <dbReference type="ChEBI" id="CHEBI:33019"/>
        <dbReference type="ChEBI" id="CHEBI:58017"/>
        <dbReference type="ChEBI" id="CHEBI:456215"/>
        <dbReference type="EC" id="2.4.2.7"/>
    </reaction>
</comment>
<feature type="region of interest" description="Disordered" evidence="12">
    <location>
        <begin position="1"/>
        <end position="20"/>
    </location>
</feature>
<dbReference type="PANTHER" id="PTHR32315">
    <property type="entry name" value="ADENINE PHOSPHORIBOSYLTRANSFERASE"/>
    <property type="match status" value="1"/>
</dbReference>
<keyword evidence="7 11" id="KW-0963">Cytoplasm</keyword>
<evidence type="ECO:0000256" key="4">
    <source>
        <dbReference type="ARBA" id="ARBA00004659"/>
    </source>
</evidence>
<dbReference type="CDD" id="cd06223">
    <property type="entry name" value="PRTases_typeI"/>
    <property type="match status" value="1"/>
</dbReference>
<comment type="subcellular location">
    <subcellularLocation>
        <location evidence="3 11">Cytoplasm</location>
    </subcellularLocation>
</comment>
<comment type="caution">
    <text evidence="14">The sequence shown here is derived from an EMBL/GenBank/DDBJ whole genome shotgun (WGS) entry which is preliminary data.</text>
</comment>
<reference evidence="14 15" key="1">
    <citation type="submission" date="2020-03" db="EMBL/GenBank/DDBJ databases">
        <title>Two novel Motilibacter sp.</title>
        <authorList>
            <person name="Liu S."/>
        </authorList>
    </citation>
    <scope>NUCLEOTIDE SEQUENCE [LARGE SCALE GENOMIC DNA]</scope>
    <source>
        <strain evidence="14 15">E257</strain>
    </source>
</reference>
<dbReference type="EMBL" id="JAANNP010000003">
    <property type="protein sequence ID" value="NHC13967.1"/>
    <property type="molecule type" value="Genomic_DNA"/>
</dbReference>
<dbReference type="Proteomes" id="UP000800981">
    <property type="component" value="Unassembled WGS sequence"/>
</dbReference>
<dbReference type="InterPro" id="IPR000836">
    <property type="entry name" value="PRTase_dom"/>
</dbReference>
<evidence type="ECO:0000256" key="5">
    <source>
        <dbReference type="ARBA" id="ARBA00008391"/>
    </source>
</evidence>
<keyword evidence="10 11" id="KW-0660">Purine salvage</keyword>
<protein>
    <recommendedName>
        <fullName evidence="6 11">Adenine phosphoribosyltransferase</fullName>
        <shortName evidence="11">APRT</shortName>
        <ecNumber evidence="6 11">2.4.2.7</ecNumber>
    </recommendedName>
</protein>
<evidence type="ECO:0000313" key="15">
    <source>
        <dbReference type="Proteomes" id="UP000800981"/>
    </source>
</evidence>
<dbReference type="InterPro" id="IPR029057">
    <property type="entry name" value="PRTase-like"/>
</dbReference>
<evidence type="ECO:0000313" key="14">
    <source>
        <dbReference type="EMBL" id="NHC13967.1"/>
    </source>
</evidence>
<evidence type="ECO:0000256" key="10">
    <source>
        <dbReference type="ARBA" id="ARBA00022726"/>
    </source>
</evidence>
<dbReference type="NCBIfam" id="TIGR01090">
    <property type="entry name" value="apt"/>
    <property type="match status" value="1"/>
</dbReference>
<dbReference type="NCBIfam" id="NF002634">
    <property type="entry name" value="PRK02304.1-3"/>
    <property type="match status" value="1"/>
</dbReference>
<organism evidence="14 15">
    <name type="scientific">Motilibacter deserti</name>
    <dbReference type="NCBI Taxonomy" id="2714956"/>
    <lineage>
        <taxon>Bacteria</taxon>
        <taxon>Bacillati</taxon>
        <taxon>Actinomycetota</taxon>
        <taxon>Actinomycetes</taxon>
        <taxon>Motilibacterales</taxon>
        <taxon>Motilibacteraceae</taxon>
        <taxon>Motilibacter</taxon>
    </lineage>
</organism>
<proteinExistence type="inferred from homology"/>
<dbReference type="HAMAP" id="MF_00004">
    <property type="entry name" value="Aden_phosphoribosyltr"/>
    <property type="match status" value="1"/>
</dbReference>
<dbReference type="InterPro" id="IPR005764">
    <property type="entry name" value="Ade_phspho_trans"/>
</dbReference>
<evidence type="ECO:0000256" key="6">
    <source>
        <dbReference type="ARBA" id="ARBA00011893"/>
    </source>
</evidence>
<comment type="pathway">
    <text evidence="4 11">Purine metabolism; AMP biosynthesis via salvage pathway; AMP from adenine: step 1/1.</text>
</comment>
<dbReference type="SUPFAM" id="SSF53271">
    <property type="entry name" value="PRTase-like"/>
    <property type="match status" value="1"/>
</dbReference>
<dbReference type="Gene3D" id="3.40.50.2020">
    <property type="match status" value="1"/>
</dbReference>
<dbReference type="GO" id="GO:0003999">
    <property type="term" value="F:adenine phosphoribosyltransferase activity"/>
    <property type="evidence" value="ECO:0007669"/>
    <property type="project" value="UniProtKB-EC"/>
</dbReference>
<dbReference type="InterPro" id="IPR050054">
    <property type="entry name" value="UPRTase/APRTase"/>
</dbReference>
<evidence type="ECO:0000256" key="8">
    <source>
        <dbReference type="ARBA" id="ARBA00022676"/>
    </source>
</evidence>
<gene>
    <name evidence="11" type="primary">apt</name>
    <name evidence="14" type="ORF">G9H71_09260</name>
</gene>
<name>A0ABX0GWI2_9ACTN</name>
<evidence type="ECO:0000256" key="7">
    <source>
        <dbReference type="ARBA" id="ARBA00022490"/>
    </source>
</evidence>
<feature type="domain" description="Phosphoribosyltransferase" evidence="13">
    <location>
        <begin position="48"/>
        <end position="169"/>
    </location>
</feature>
<evidence type="ECO:0000256" key="9">
    <source>
        <dbReference type="ARBA" id="ARBA00022679"/>
    </source>
</evidence>
<keyword evidence="8 11" id="KW-0328">Glycosyltransferase</keyword>
<keyword evidence="9 11" id="KW-0808">Transferase</keyword>
<evidence type="ECO:0000256" key="2">
    <source>
        <dbReference type="ARBA" id="ARBA00003968"/>
    </source>
</evidence>
<comment type="function">
    <text evidence="2 11">Catalyzes a salvage reaction resulting in the formation of AMP, that is energically less costly than de novo synthesis.</text>
</comment>
<dbReference type="NCBIfam" id="NF002636">
    <property type="entry name" value="PRK02304.1-5"/>
    <property type="match status" value="1"/>
</dbReference>
<accession>A0ABX0GWI2</accession>
<evidence type="ECO:0000256" key="12">
    <source>
        <dbReference type="SAM" id="MobiDB-lite"/>
    </source>
</evidence>